<comment type="caution">
    <text evidence="1">The sequence shown here is derived from an EMBL/GenBank/DDBJ whole genome shotgun (WGS) entry which is preliminary data.</text>
</comment>
<keyword evidence="2" id="KW-1185">Reference proteome</keyword>
<accession>A0ACB9YK56</accession>
<protein>
    <submittedName>
        <fullName evidence="1">Uncharacterized protein</fullName>
    </submittedName>
</protein>
<organism evidence="1 2">
    <name type="scientific">Hypoxylon rubiginosum</name>
    <dbReference type="NCBI Taxonomy" id="110542"/>
    <lineage>
        <taxon>Eukaryota</taxon>
        <taxon>Fungi</taxon>
        <taxon>Dikarya</taxon>
        <taxon>Ascomycota</taxon>
        <taxon>Pezizomycotina</taxon>
        <taxon>Sordariomycetes</taxon>
        <taxon>Xylariomycetidae</taxon>
        <taxon>Xylariales</taxon>
        <taxon>Hypoxylaceae</taxon>
        <taxon>Hypoxylon</taxon>
    </lineage>
</organism>
<proteinExistence type="predicted"/>
<reference evidence="1 2" key="1">
    <citation type="journal article" date="2022" name="New Phytol.">
        <title>Ecological generalism drives hyperdiversity of secondary metabolite gene clusters in xylarialean endophytes.</title>
        <authorList>
            <person name="Franco M.E.E."/>
            <person name="Wisecaver J.H."/>
            <person name="Arnold A.E."/>
            <person name="Ju Y.M."/>
            <person name="Slot J.C."/>
            <person name="Ahrendt S."/>
            <person name="Moore L.P."/>
            <person name="Eastman K.E."/>
            <person name="Scott K."/>
            <person name="Konkel Z."/>
            <person name="Mondo S.J."/>
            <person name="Kuo A."/>
            <person name="Hayes R.D."/>
            <person name="Haridas S."/>
            <person name="Andreopoulos B."/>
            <person name="Riley R."/>
            <person name="LaButti K."/>
            <person name="Pangilinan J."/>
            <person name="Lipzen A."/>
            <person name="Amirebrahimi M."/>
            <person name="Yan J."/>
            <person name="Adam C."/>
            <person name="Keymanesh K."/>
            <person name="Ng V."/>
            <person name="Louie K."/>
            <person name="Northen T."/>
            <person name="Drula E."/>
            <person name="Henrissat B."/>
            <person name="Hsieh H.M."/>
            <person name="Youens-Clark K."/>
            <person name="Lutzoni F."/>
            <person name="Miadlikowska J."/>
            <person name="Eastwood D.C."/>
            <person name="Hamelin R.C."/>
            <person name="Grigoriev I.V."/>
            <person name="U'Ren J.M."/>
        </authorList>
    </citation>
    <scope>NUCLEOTIDE SEQUENCE [LARGE SCALE GENOMIC DNA]</scope>
    <source>
        <strain evidence="1 2">CBS 119005</strain>
    </source>
</reference>
<evidence type="ECO:0000313" key="1">
    <source>
        <dbReference type="EMBL" id="KAI4859425.1"/>
    </source>
</evidence>
<gene>
    <name evidence="1" type="ORF">F4820DRAFT_453882</name>
</gene>
<evidence type="ECO:0000313" key="2">
    <source>
        <dbReference type="Proteomes" id="UP001497700"/>
    </source>
</evidence>
<name>A0ACB9YK56_9PEZI</name>
<dbReference type="EMBL" id="MU393634">
    <property type="protein sequence ID" value="KAI4859425.1"/>
    <property type="molecule type" value="Genomic_DNA"/>
</dbReference>
<sequence length="397" mass="44088">MLLLPRIATSLPDSDADLVPNPDIPRLGPATVAVTWTLTAICIIIVAARFYVRSRVTRSIGSDDWFMLAAVIFRIGAQAASQKMYDNNLGNGEEFVTYQQQAAIFMYNWIQLVISIPVTILARVSITILLVRIFDRQRWLRLYLITFTVLMTVVALTVMVTVCVQCRPVTAFWDPILRATGSATCWDPIIVQYLAYIGQALFTFSDLTYVLFPVIVIWKLHMPIGQRIGLTMVMMLSLLTMAASIVKMIASQVLSAQGPGDVWWANPSSSIISSGAEQSAVIILGSVPPLLAIFKTGFGCLRNIIASLRSYVSRKMSSCKLRSKLKSSGYSSENSSEPGQQRARSAYLEKDDLMDKGPNPTFSSSGNDSYSDLRARMDIWRTDSFVVTYEQIGSRTR</sequence>
<dbReference type="Proteomes" id="UP001497700">
    <property type="component" value="Unassembled WGS sequence"/>
</dbReference>